<comment type="similarity">
    <text evidence="1 7">Belongs to the AB hydrolase superfamily. Lipase family.</text>
</comment>
<dbReference type="Pfam" id="PF04083">
    <property type="entry name" value="Abhydro_lipase"/>
    <property type="match status" value="1"/>
</dbReference>
<dbReference type="AlphaFoldDB" id="A0AA38HNT1"/>
<evidence type="ECO:0000256" key="6">
    <source>
        <dbReference type="ARBA" id="ARBA00023180"/>
    </source>
</evidence>
<comment type="caution">
    <text evidence="10">The sequence shown here is derived from an EMBL/GenBank/DDBJ whole genome shotgun (WGS) entry which is preliminary data.</text>
</comment>
<evidence type="ECO:0000259" key="9">
    <source>
        <dbReference type="Pfam" id="PF04083"/>
    </source>
</evidence>
<evidence type="ECO:0000256" key="5">
    <source>
        <dbReference type="ARBA" id="ARBA00023098"/>
    </source>
</evidence>
<evidence type="ECO:0000256" key="8">
    <source>
        <dbReference type="PIRSR" id="PIRSR000862-1"/>
    </source>
</evidence>
<name>A0AA38HNT1_9CUCU</name>
<protein>
    <recommendedName>
        <fullName evidence="7">Lipase</fullName>
    </recommendedName>
</protein>
<keyword evidence="3 7" id="KW-0378">Hydrolase</keyword>
<dbReference type="GO" id="GO:0016788">
    <property type="term" value="F:hydrolase activity, acting on ester bonds"/>
    <property type="evidence" value="ECO:0007669"/>
    <property type="project" value="InterPro"/>
</dbReference>
<keyword evidence="2" id="KW-0732">Signal</keyword>
<feature type="domain" description="Partial AB-hydrolase lipase" evidence="9">
    <location>
        <begin position="32"/>
        <end position="90"/>
    </location>
</feature>
<dbReference type="GO" id="GO:0016042">
    <property type="term" value="P:lipid catabolic process"/>
    <property type="evidence" value="ECO:0007669"/>
    <property type="project" value="UniProtKB-KW"/>
</dbReference>
<reference evidence="10" key="1">
    <citation type="journal article" date="2023" name="G3 (Bethesda)">
        <title>Whole genome assemblies of Zophobas morio and Tenebrio molitor.</title>
        <authorList>
            <person name="Kaur S."/>
            <person name="Stinson S.A."/>
            <person name="diCenzo G.C."/>
        </authorList>
    </citation>
    <scope>NUCLEOTIDE SEQUENCE</scope>
    <source>
        <strain evidence="10">QUZm001</strain>
    </source>
</reference>
<evidence type="ECO:0000256" key="7">
    <source>
        <dbReference type="PIRNR" id="PIRNR000862"/>
    </source>
</evidence>
<dbReference type="EMBL" id="JALNTZ010000009">
    <property type="protein sequence ID" value="KAJ3641071.1"/>
    <property type="molecule type" value="Genomic_DNA"/>
</dbReference>
<evidence type="ECO:0000313" key="11">
    <source>
        <dbReference type="Proteomes" id="UP001168821"/>
    </source>
</evidence>
<feature type="active site" description="Charge relay system" evidence="8">
    <location>
        <position position="367"/>
    </location>
</feature>
<dbReference type="Proteomes" id="UP001168821">
    <property type="component" value="Unassembled WGS sequence"/>
</dbReference>
<dbReference type="InterPro" id="IPR025483">
    <property type="entry name" value="Lipase_euk"/>
</dbReference>
<feature type="active site" description="Charge relay system" evidence="8">
    <location>
        <position position="335"/>
    </location>
</feature>
<evidence type="ECO:0000256" key="2">
    <source>
        <dbReference type="ARBA" id="ARBA00022729"/>
    </source>
</evidence>
<evidence type="ECO:0000256" key="1">
    <source>
        <dbReference type="ARBA" id="ARBA00010701"/>
    </source>
</evidence>
<dbReference type="Gene3D" id="3.40.50.1820">
    <property type="entry name" value="alpha/beta hydrolase"/>
    <property type="match status" value="1"/>
</dbReference>
<keyword evidence="5" id="KW-0443">Lipid metabolism</keyword>
<keyword evidence="4 7" id="KW-0442">Lipid degradation</keyword>
<accession>A0AA38HNT1</accession>
<sequence>MWSPSPVTILGSFLFIYLYAITRKREDALSTIPEILTKHGYPSEVHHVTTPDGYILTLHRIPHGRNNTNSNKPVLVLQGILLSSRHFVFMGVEQSLGYILADEGYDVWLADVRGCYSSRNHTTLNPDKDPKFWYFSWDEMGTIDVPVLIDYILETTHQPNLYYVCYSQGSALFLIAMSTHPEYNAKVKVHVGLAPVAYLNHKKTHPFQIVAHWNVVFDTLLAIFGIDEFPPPIFTFMKRVTCRVSPDFCNYVFMVLFGYKASEVNSTVLKIFLEDFPIPVSRKHAVHVLQLIESGYFRRYDFGGDNIEVYGTSTPPSFNLSAITAKSHLLYSDEDDMVTDVEIDKLCEDLGDACAEKFLITEGTIRHLDWVIGTGVQELGYSKLLSVMANY</sequence>
<evidence type="ECO:0000256" key="4">
    <source>
        <dbReference type="ARBA" id="ARBA00022963"/>
    </source>
</evidence>
<dbReference type="PANTHER" id="PTHR11005">
    <property type="entry name" value="LYSOSOMAL ACID LIPASE-RELATED"/>
    <property type="match status" value="1"/>
</dbReference>
<dbReference type="InterPro" id="IPR006693">
    <property type="entry name" value="AB_hydrolase_lipase"/>
</dbReference>
<dbReference type="SUPFAM" id="SSF53474">
    <property type="entry name" value="alpha/beta-Hydrolases"/>
    <property type="match status" value="1"/>
</dbReference>
<keyword evidence="11" id="KW-1185">Reference proteome</keyword>
<keyword evidence="6" id="KW-0325">Glycoprotein</keyword>
<feature type="active site" description="Nucleophile" evidence="8">
    <location>
        <position position="167"/>
    </location>
</feature>
<evidence type="ECO:0000256" key="3">
    <source>
        <dbReference type="ARBA" id="ARBA00022801"/>
    </source>
</evidence>
<dbReference type="InterPro" id="IPR029058">
    <property type="entry name" value="AB_hydrolase_fold"/>
</dbReference>
<dbReference type="FunFam" id="3.40.50.1820:FF:000057">
    <property type="entry name" value="Lipase"/>
    <property type="match status" value="1"/>
</dbReference>
<gene>
    <name evidence="10" type="ORF">Zmor_027594</name>
</gene>
<evidence type="ECO:0000313" key="10">
    <source>
        <dbReference type="EMBL" id="KAJ3641071.1"/>
    </source>
</evidence>
<organism evidence="10 11">
    <name type="scientific">Zophobas morio</name>
    <dbReference type="NCBI Taxonomy" id="2755281"/>
    <lineage>
        <taxon>Eukaryota</taxon>
        <taxon>Metazoa</taxon>
        <taxon>Ecdysozoa</taxon>
        <taxon>Arthropoda</taxon>
        <taxon>Hexapoda</taxon>
        <taxon>Insecta</taxon>
        <taxon>Pterygota</taxon>
        <taxon>Neoptera</taxon>
        <taxon>Endopterygota</taxon>
        <taxon>Coleoptera</taxon>
        <taxon>Polyphaga</taxon>
        <taxon>Cucujiformia</taxon>
        <taxon>Tenebrionidae</taxon>
        <taxon>Zophobas</taxon>
    </lineage>
</organism>
<dbReference type="PIRSF" id="PIRSF000862">
    <property type="entry name" value="Steryl_ester_lip"/>
    <property type="match status" value="1"/>
</dbReference>
<proteinExistence type="inferred from homology"/>